<accession>A0A9P0FI03</accession>
<dbReference type="OrthoDB" id="7465707at2759"/>
<protein>
    <recommendedName>
        <fullName evidence="3">DUF4806 domain-containing protein</fullName>
    </recommendedName>
</protein>
<evidence type="ECO:0000259" key="3">
    <source>
        <dbReference type="Pfam" id="PF16064"/>
    </source>
</evidence>
<dbReference type="Proteomes" id="UP001154078">
    <property type="component" value="Chromosome 4"/>
</dbReference>
<evidence type="ECO:0000313" key="4">
    <source>
        <dbReference type="EMBL" id="CAH0555097.1"/>
    </source>
</evidence>
<reference evidence="4" key="1">
    <citation type="submission" date="2021-12" db="EMBL/GenBank/DDBJ databases">
        <authorList>
            <person name="King R."/>
        </authorList>
    </citation>
    <scope>NUCLEOTIDE SEQUENCE</scope>
</reference>
<keyword evidence="5" id="KW-1185">Reference proteome</keyword>
<evidence type="ECO:0000256" key="2">
    <source>
        <dbReference type="SAM" id="MobiDB-lite"/>
    </source>
</evidence>
<proteinExistence type="predicted"/>
<gene>
    <name evidence="4" type="ORF">MELIAE_LOCUS6533</name>
</gene>
<keyword evidence="1" id="KW-0175">Coiled coil</keyword>
<dbReference type="AlphaFoldDB" id="A0A9P0FI03"/>
<organism evidence="4 5">
    <name type="scientific">Brassicogethes aeneus</name>
    <name type="common">Rape pollen beetle</name>
    <name type="synonym">Meligethes aeneus</name>
    <dbReference type="NCBI Taxonomy" id="1431903"/>
    <lineage>
        <taxon>Eukaryota</taxon>
        <taxon>Metazoa</taxon>
        <taxon>Ecdysozoa</taxon>
        <taxon>Arthropoda</taxon>
        <taxon>Hexapoda</taxon>
        <taxon>Insecta</taxon>
        <taxon>Pterygota</taxon>
        <taxon>Neoptera</taxon>
        <taxon>Endopterygota</taxon>
        <taxon>Coleoptera</taxon>
        <taxon>Polyphaga</taxon>
        <taxon>Cucujiformia</taxon>
        <taxon>Nitidulidae</taxon>
        <taxon>Meligethinae</taxon>
        <taxon>Brassicogethes</taxon>
    </lineage>
</organism>
<feature type="domain" description="DUF4806" evidence="3">
    <location>
        <begin position="103"/>
        <end position="199"/>
    </location>
</feature>
<evidence type="ECO:0000256" key="1">
    <source>
        <dbReference type="SAM" id="Coils"/>
    </source>
</evidence>
<feature type="coiled-coil region" evidence="1">
    <location>
        <begin position="36"/>
        <end position="70"/>
    </location>
</feature>
<dbReference type="Gene3D" id="1.20.5.1700">
    <property type="match status" value="1"/>
</dbReference>
<name>A0A9P0FI03_BRAAE</name>
<dbReference type="EMBL" id="OV121135">
    <property type="protein sequence ID" value="CAH0555097.1"/>
    <property type="molecule type" value="Genomic_DNA"/>
</dbReference>
<dbReference type="Pfam" id="PF16064">
    <property type="entry name" value="DUF4806"/>
    <property type="match status" value="1"/>
</dbReference>
<feature type="region of interest" description="Disordered" evidence="2">
    <location>
        <begin position="231"/>
        <end position="276"/>
    </location>
</feature>
<dbReference type="InterPro" id="IPR032071">
    <property type="entry name" value="DUF4806"/>
</dbReference>
<sequence length="276" mass="31575">MGSEVELDSNQNQTVWVSTSQENETTGLNAQLLELKTEVNSMKAEIKAEVSSLNQEIVQLRKEVREEYKKVSVLFDEILNKIEGVKLPTTTHGAFPIRPDLLKEYSFPLASLEEINNFETELKVNKNLKEEFFEFLKKIGGTTGEGDAAKVGYKIVDTLFSMEILTYYSWTGISKKKTNQEGKHSFSALKTLVQIIFEALLICDTRYNLQKHEKLFKEGVLKHAKKRFERKVKQQEAKNGHVTAENEGQQDKEKEKTTLEENKDCNSSDSEIEDIQ</sequence>
<feature type="compositionally biased region" description="Basic and acidic residues" evidence="2">
    <location>
        <begin position="249"/>
        <end position="266"/>
    </location>
</feature>
<evidence type="ECO:0000313" key="5">
    <source>
        <dbReference type="Proteomes" id="UP001154078"/>
    </source>
</evidence>